<sequence>METPIPNSAADPHEFPTTEDGWFEYNRWLVKHGQKIVAQLSSGITGEELAAVRREWDAVSGLTDVAMREHRRFRQAQMEAEYEQYTQKLAKDIRENWADPKSIRPPRDPRRHLLTALDFDGEPGSGVDEGMTAGHAVPLDDRAQLLVEAARGIGDPEDPLVARVPRSLVFALTEVLEEFAARLMRDQIEGRLIGGDRYIQGVVDLKADLESRKFHDD</sequence>
<dbReference type="AlphaFoldDB" id="A0A4V2YLG1"/>
<organism evidence="1 2">
    <name type="scientific">Kribbella antibiotica</name>
    <dbReference type="NCBI Taxonomy" id="190195"/>
    <lineage>
        <taxon>Bacteria</taxon>
        <taxon>Bacillati</taxon>
        <taxon>Actinomycetota</taxon>
        <taxon>Actinomycetes</taxon>
        <taxon>Propionibacteriales</taxon>
        <taxon>Kribbellaceae</taxon>
        <taxon>Kribbella</taxon>
    </lineage>
</organism>
<protein>
    <submittedName>
        <fullName evidence="1">Uncharacterized protein</fullName>
    </submittedName>
</protein>
<dbReference type="EMBL" id="SMKX01000168">
    <property type="protein sequence ID" value="TDD46637.1"/>
    <property type="molecule type" value="Genomic_DNA"/>
</dbReference>
<gene>
    <name evidence="1" type="ORF">E1263_36075</name>
</gene>
<name>A0A4V2YLG1_9ACTN</name>
<evidence type="ECO:0000313" key="2">
    <source>
        <dbReference type="Proteomes" id="UP000295124"/>
    </source>
</evidence>
<dbReference type="RefSeq" id="WP_132175769.1">
    <property type="nucleotide sequence ID" value="NZ_SMKX01000168.1"/>
</dbReference>
<accession>A0A4V2YLG1</accession>
<proteinExistence type="predicted"/>
<reference evidence="1 2" key="1">
    <citation type="submission" date="2019-03" db="EMBL/GenBank/DDBJ databases">
        <title>Draft genome sequences of novel Actinobacteria.</title>
        <authorList>
            <person name="Sahin N."/>
            <person name="Ay H."/>
            <person name="Saygin H."/>
        </authorList>
    </citation>
    <scope>NUCLEOTIDE SEQUENCE [LARGE SCALE GENOMIC DNA]</scope>
    <source>
        <strain evidence="1 2">JCM 13523</strain>
    </source>
</reference>
<keyword evidence="2" id="KW-1185">Reference proteome</keyword>
<comment type="caution">
    <text evidence="1">The sequence shown here is derived from an EMBL/GenBank/DDBJ whole genome shotgun (WGS) entry which is preliminary data.</text>
</comment>
<dbReference type="Proteomes" id="UP000295124">
    <property type="component" value="Unassembled WGS sequence"/>
</dbReference>
<evidence type="ECO:0000313" key="1">
    <source>
        <dbReference type="EMBL" id="TDD46637.1"/>
    </source>
</evidence>